<dbReference type="AlphaFoldDB" id="A0A6J6DWF1"/>
<name>A0A6J6DWF1_9ZZZZ</name>
<proteinExistence type="predicted"/>
<dbReference type="EMBL" id="CAEZTI010000154">
    <property type="protein sequence ID" value="CAB4568357.1"/>
    <property type="molecule type" value="Genomic_DNA"/>
</dbReference>
<sequence length="89" mass="9117">MTALGTVVVVVEVVLVVVVSTGLIQPTTGTVETVGSADGAHRMGRLVEVVVVAAEAVNAGAQSHNKNTTSEDVNTVRRIVSTLVTMCPC</sequence>
<protein>
    <submittedName>
        <fullName evidence="1">Unannotated protein</fullName>
    </submittedName>
</protein>
<organism evidence="1">
    <name type="scientific">freshwater metagenome</name>
    <dbReference type="NCBI Taxonomy" id="449393"/>
    <lineage>
        <taxon>unclassified sequences</taxon>
        <taxon>metagenomes</taxon>
        <taxon>ecological metagenomes</taxon>
    </lineage>
</organism>
<evidence type="ECO:0000313" key="1">
    <source>
        <dbReference type="EMBL" id="CAB4568357.1"/>
    </source>
</evidence>
<reference evidence="1" key="1">
    <citation type="submission" date="2020-05" db="EMBL/GenBank/DDBJ databases">
        <authorList>
            <person name="Chiriac C."/>
            <person name="Salcher M."/>
            <person name="Ghai R."/>
            <person name="Kavagutti S V."/>
        </authorList>
    </citation>
    <scope>NUCLEOTIDE SEQUENCE</scope>
</reference>
<gene>
    <name evidence="1" type="ORF">UFOPK1619_00785</name>
</gene>
<accession>A0A6J6DWF1</accession>